<dbReference type="NCBIfam" id="TIGR02999">
    <property type="entry name" value="Sig-70_X6"/>
    <property type="match status" value="1"/>
</dbReference>
<dbReference type="GO" id="GO:0016987">
    <property type="term" value="F:sigma factor activity"/>
    <property type="evidence" value="ECO:0007669"/>
    <property type="project" value="UniProtKB-KW"/>
</dbReference>
<dbReference type="RefSeq" id="WP_145183065.1">
    <property type="nucleotide sequence ID" value="NZ_CP036290.1"/>
</dbReference>
<evidence type="ECO:0000256" key="4">
    <source>
        <dbReference type="ARBA" id="ARBA00023163"/>
    </source>
</evidence>
<dbReference type="Gene3D" id="1.10.10.10">
    <property type="entry name" value="Winged helix-like DNA-binding domain superfamily/Winged helix DNA-binding domain"/>
    <property type="match status" value="1"/>
</dbReference>
<dbReference type="InterPro" id="IPR013325">
    <property type="entry name" value="RNA_pol_sigma_r2"/>
</dbReference>
<proteinExistence type="inferred from homology"/>
<dbReference type="InterPro" id="IPR053812">
    <property type="entry name" value="HTH_Sigma70_ECF-like"/>
</dbReference>
<dbReference type="AlphaFoldDB" id="A0A518CW15"/>
<dbReference type="SUPFAM" id="SSF88659">
    <property type="entry name" value="Sigma3 and sigma4 domains of RNA polymerase sigma factors"/>
    <property type="match status" value="1"/>
</dbReference>
<evidence type="ECO:0000256" key="2">
    <source>
        <dbReference type="ARBA" id="ARBA00023015"/>
    </source>
</evidence>
<dbReference type="InterPro" id="IPR039425">
    <property type="entry name" value="RNA_pol_sigma-70-like"/>
</dbReference>
<dbReference type="InterPro" id="IPR013324">
    <property type="entry name" value="RNA_pol_sigma_r3/r4-like"/>
</dbReference>
<protein>
    <submittedName>
        <fullName evidence="6">RNA polymerase sigma factor SigD</fullName>
    </submittedName>
</protein>
<dbReference type="InterPro" id="IPR036388">
    <property type="entry name" value="WH-like_DNA-bd_sf"/>
</dbReference>
<sequence>MTIDPETGIAPEFGGHSAVDACLVELKKGDTSALERLLEHVYPELRQLAGAIFSDQRRGHTLQPTALVHEAWLKLAGNLRSIEDRRHFFVVAGMAMRQIVADHARGKLAQKRGGGNSRVTLDVSLARREGEAVDMVALDDCLERLTTLNERHGRVAELRLFSGLSIDETAEELGVSPRSVDSDWAMAKAWLRSQLA</sequence>
<dbReference type="NCBIfam" id="TIGR02937">
    <property type="entry name" value="sigma70-ECF"/>
    <property type="match status" value="1"/>
</dbReference>
<name>A0A518CW15_9BACT</name>
<comment type="similarity">
    <text evidence="1">Belongs to the sigma-70 factor family. ECF subfamily.</text>
</comment>
<keyword evidence="3" id="KW-0731">Sigma factor</keyword>
<gene>
    <name evidence="6" type="ORF">Pla163_05160</name>
</gene>
<dbReference type="Proteomes" id="UP000319342">
    <property type="component" value="Chromosome"/>
</dbReference>
<accession>A0A518CW15</accession>
<feature type="domain" description="RNA polymerase sigma-70 ECF-like HTH" evidence="5">
    <location>
        <begin position="19"/>
        <end position="195"/>
    </location>
</feature>
<dbReference type="SUPFAM" id="SSF88946">
    <property type="entry name" value="Sigma2 domain of RNA polymerase sigma factors"/>
    <property type="match status" value="1"/>
</dbReference>
<reference evidence="6 7" key="1">
    <citation type="submission" date="2019-02" db="EMBL/GenBank/DDBJ databases">
        <title>Deep-cultivation of Planctomycetes and their phenomic and genomic characterization uncovers novel biology.</title>
        <authorList>
            <person name="Wiegand S."/>
            <person name="Jogler M."/>
            <person name="Boedeker C."/>
            <person name="Pinto D."/>
            <person name="Vollmers J."/>
            <person name="Rivas-Marin E."/>
            <person name="Kohn T."/>
            <person name="Peeters S.H."/>
            <person name="Heuer A."/>
            <person name="Rast P."/>
            <person name="Oberbeckmann S."/>
            <person name="Bunk B."/>
            <person name="Jeske O."/>
            <person name="Meyerdierks A."/>
            <person name="Storesund J.E."/>
            <person name="Kallscheuer N."/>
            <person name="Luecker S."/>
            <person name="Lage O.M."/>
            <person name="Pohl T."/>
            <person name="Merkel B.J."/>
            <person name="Hornburger P."/>
            <person name="Mueller R.-W."/>
            <person name="Bruemmer F."/>
            <person name="Labrenz M."/>
            <person name="Spormann A.M."/>
            <person name="Op den Camp H."/>
            <person name="Overmann J."/>
            <person name="Amann R."/>
            <person name="Jetten M.S.M."/>
            <person name="Mascher T."/>
            <person name="Medema M.H."/>
            <person name="Devos D.P."/>
            <person name="Kaster A.-K."/>
            <person name="Ovreas L."/>
            <person name="Rohde M."/>
            <person name="Galperin M.Y."/>
            <person name="Jogler C."/>
        </authorList>
    </citation>
    <scope>NUCLEOTIDE SEQUENCE [LARGE SCALE GENOMIC DNA]</scope>
    <source>
        <strain evidence="6 7">Pla163</strain>
    </source>
</reference>
<dbReference type="Gene3D" id="1.10.1740.10">
    <property type="match status" value="1"/>
</dbReference>
<dbReference type="GO" id="GO:0006352">
    <property type="term" value="P:DNA-templated transcription initiation"/>
    <property type="evidence" value="ECO:0007669"/>
    <property type="project" value="InterPro"/>
</dbReference>
<dbReference type="Pfam" id="PF07638">
    <property type="entry name" value="Sigma70_ECF"/>
    <property type="match status" value="1"/>
</dbReference>
<keyword evidence="2" id="KW-0805">Transcription regulation</keyword>
<dbReference type="InterPro" id="IPR011517">
    <property type="entry name" value="RNA_pol_sigma70_ECF-like"/>
</dbReference>
<organism evidence="6 7">
    <name type="scientific">Rohdeia mirabilis</name>
    <dbReference type="NCBI Taxonomy" id="2528008"/>
    <lineage>
        <taxon>Bacteria</taxon>
        <taxon>Pseudomonadati</taxon>
        <taxon>Planctomycetota</taxon>
        <taxon>Planctomycetia</taxon>
        <taxon>Planctomycetia incertae sedis</taxon>
        <taxon>Rohdeia</taxon>
    </lineage>
</organism>
<evidence type="ECO:0000313" key="7">
    <source>
        <dbReference type="Proteomes" id="UP000319342"/>
    </source>
</evidence>
<dbReference type="InterPro" id="IPR014284">
    <property type="entry name" value="RNA_pol_sigma-70_dom"/>
</dbReference>
<dbReference type="PANTHER" id="PTHR43133:SF39">
    <property type="entry name" value="SIMILAR TO RNA POLYMERASE SIGMA-E FACTOR"/>
    <property type="match status" value="1"/>
</dbReference>
<evidence type="ECO:0000256" key="3">
    <source>
        <dbReference type="ARBA" id="ARBA00023082"/>
    </source>
</evidence>
<evidence type="ECO:0000259" key="5">
    <source>
        <dbReference type="Pfam" id="PF07638"/>
    </source>
</evidence>
<evidence type="ECO:0000256" key="1">
    <source>
        <dbReference type="ARBA" id="ARBA00010641"/>
    </source>
</evidence>
<dbReference type="PANTHER" id="PTHR43133">
    <property type="entry name" value="RNA POLYMERASE ECF-TYPE SIGMA FACTO"/>
    <property type="match status" value="1"/>
</dbReference>
<keyword evidence="7" id="KW-1185">Reference proteome</keyword>
<evidence type="ECO:0000313" key="6">
    <source>
        <dbReference type="EMBL" id="QDU83417.1"/>
    </source>
</evidence>
<dbReference type="EMBL" id="CP036290">
    <property type="protein sequence ID" value="QDU83417.1"/>
    <property type="molecule type" value="Genomic_DNA"/>
</dbReference>
<keyword evidence="4" id="KW-0804">Transcription</keyword>
<dbReference type="OrthoDB" id="278371at2"/>